<protein>
    <recommendedName>
        <fullName evidence="4">Tissue inhibitor of metalloproteinase</fullName>
    </recommendedName>
</protein>
<dbReference type="Gene3D" id="2.40.50.120">
    <property type="match status" value="1"/>
</dbReference>
<dbReference type="SUPFAM" id="SSF50242">
    <property type="entry name" value="TIMP-like"/>
    <property type="match status" value="1"/>
</dbReference>
<dbReference type="EMBL" id="CP039690">
    <property type="protein sequence ID" value="QCI68923.1"/>
    <property type="molecule type" value="Genomic_DNA"/>
</dbReference>
<feature type="chain" id="PRO_5020729219" description="Tissue inhibitor of metalloproteinase" evidence="1">
    <location>
        <begin position="26"/>
        <end position="128"/>
    </location>
</feature>
<reference evidence="2 3" key="1">
    <citation type="submission" date="2019-04" db="EMBL/GenBank/DDBJ databases">
        <title>Phreatobacter aquaticus sp. nov.</title>
        <authorList>
            <person name="Choi A."/>
        </authorList>
    </citation>
    <scope>NUCLEOTIDE SEQUENCE [LARGE SCALE GENOMIC DNA]</scope>
    <source>
        <strain evidence="2 3">KCTC 52518</strain>
    </source>
</reference>
<evidence type="ECO:0000313" key="2">
    <source>
        <dbReference type="EMBL" id="QCI68923.1"/>
    </source>
</evidence>
<keyword evidence="1" id="KW-0732">Signal</keyword>
<evidence type="ECO:0008006" key="4">
    <source>
        <dbReference type="Google" id="ProtNLM"/>
    </source>
</evidence>
<gene>
    <name evidence="2" type="ORF">E8M01_34650</name>
</gene>
<accession>A0A4D7BEQ4</accession>
<sequence>MSGSAARLAVAAAAALTLLAGPAEACQCYPWSREDVVARADVLVEGTVAVVTRVARGQHQATIDVSRQEKGLPVTSIVVLTPDSPAACGVDFRVAQRVILAAVRDGPVWRTNLCMALALRPLPFIPSR</sequence>
<dbReference type="KEGG" id="pstg:E8M01_34650"/>
<dbReference type="OrthoDB" id="8480277at2"/>
<evidence type="ECO:0000256" key="1">
    <source>
        <dbReference type="SAM" id="SignalP"/>
    </source>
</evidence>
<name>A0A4D7BEQ4_9HYPH</name>
<dbReference type="InterPro" id="IPR008993">
    <property type="entry name" value="TIMP-like_OB-fold"/>
</dbReference>
<keyword evidence="3" id="KW-1185">Reference proteome</keyword>
<proteinExistence type="predicted"/>
<dbReference type="AlphaFoldDB" id="A0A4D7BEQ4"/>
<dbReference type="RefSeq" id="WP_136964336.1">
    <property type="nucleotide sequence ID" value="NZ_CP039690.1"/>
</dbReference>
<feature type="signal peptide" evidence="1">
    <location>
        <begin position="1"/>
        <end position="25"/>
    </location>
</feature>
<evidence type="ECO:0000313" key="3">
    <source>
        <dbReference type="Proteomes" id="UP000298781"/>
    </source>
</evidence>
<organism evidence="2 3">
    <name type="scientific">Phreatobacter stygius</name>
    <dbReference type="NCBI Taxonomy" id="1940610"/>
    <lineage>
        <taxon>Bacteria</taxon>
        <taxon>Pseudomonadati</taxon>
        <taxon>Pseudomonadota</taxon>
        <taxon>Alphaproteobacteria</taxon>
        <taxon>Hyphomicrobiales</taxon>
        <taxon>Phreatobacteraceae</taxon>
        <taxon>Phreatobacter</taxon>
    </lineage>
</organism>
<dbReference type="Proteomes" id="UP000298781">
    <property type="component" value="Chromosome"/>
</dbReference>